<protein>
    <submittedName>
        <fullName evidence="4">F-box only protein 44-like</fullName>
    </submittedName>
</protein>
<organism evidence="3 4">
    <name type="scientific">Acanthaster planci</name>
    <name type="common">Crown-of-thorns starfish</name>
    <dbReference type="NCBI Taxonomy" id="133434"/>
    <lineage>
        <taxon>Eukaryota</taxon>
        <taxon>Metazoa</taxon>
        <taxon>Echinodermata</taxon>
        <taxon>Eleutherozoa</taxon>
        <taxon>Asterozoa</taxon>
        <taxon>Asteroidea</taxon>
        <taxon>Valvatacea</taxon>
        <taxon>Valvatida</taxon>
        <taxon>Acanthasteridae</taxon>
        <taxon>Acanthaster</taxon>
    </lineage>
</organism>
<dbReference type="PROSITE" id="PS51114">
    <property type="entry name" value="FBA"/>
    <property type="match status" value="1"/>
</dbReference>
<dbReference type="Pfam" id="PF04300">
    <property type="entry name" value="FBA"/>
    <property type="match status" value="1"/>
</dbReference>
<dbReference type="KEGG" id="aplc:110986562"/>
<dbReference type="RefSeq" id="XP_022104215.1">
    <property type="nucleotide sequence ID" value="XM_022248523.1"/>
</dbReference>
<evidence type="ECO:0000313" key="3">
    <source>
        <dbReference type="Proteomes" id="UP000694845"/>
    </source>
</evidence>
<sequence>MSAKVTKKSRWLEREKVGVLEHAHLRHQRAPRKVGLVSLQSLPNELLTHILSFVPWRWLPNCALVCKAWKGVFSGKTFWHDKCHNCLRIRRFVDGFMAPYVPRDWKKFYFERPCTRNLIKNPSGKDGLSSGWIYPTRSDKWQVEMGDSSTATKPDRLLAVSDGSPHHFVPCEGSCLRYQVIDLLAEGFTPAILDGDQPDVVISEWYTSPPDFFTTFNFKVELLKQEESAAVDNVIESFRYRPMNGPNGTPNEWQEVMTRFYKYGPGLRFIRFSEQTTNSSTPSGTKIAGCVIKLEFRNRVCEWDV</sequence>
<keyword evidence="3" id="KW-1185">Reference proteome</keyword>
<dbReference type="SUPFAM" id="SSF81383">
    <property type="entry name" value="F-box domain"/>
    <property type="match status" value="1"/>
</dbReference>
<name>A0A8B7ZH60_ACAPL</name>
<dbReference type="Proteomes" id="UP000694845">
    <property type="component" value="Unplaced"/>
</dbReference>
<dbReference type="GO" id="GO:0036503">
    <property type="term" value="P:ERAD pathway"/>
    <property type="evidence" value="ECO:0007669"/>
    <property type="project" value="TreeGrafter"/>
</dbReference>
<dbReference type="Pfam" id="PF12937">
    <property type="entry name" value="F-box-like"/>
    <property type="match status" value="1"/>
</dbReference>
<dbReference type="GO" id="GO:0019005">
    <property type="term" value="C:SCF ubiquitin ligase complex"/>
    <property type="evidence" value="ECO:0007669"/>
    <property type="project" value="TreeGrafter"/>
</dbReference>
<dbReference type="AlphaFoldDB" id="A0A8B7ZH60"/>
<evidence type="ECO:0000259" key="1">
    <source>
        <dbReference type="PROSITE" id="PS50181"/>
    </source>
</evidence>
<dbReference type="OMA" id="YDICIEL"/>
<dbReference type="PROSITE" id="PS50181">
    <property type="entry name" value="FBOX"/>
    <property type="match status" value="1"/>
</dbReference>
<dbReference type="GO" id="GO:0031146">
    <property type="term" value="P:SCF-dependent proteasomal ubiquitin-dependent protein catabolic process"/>
    <property type="evidence" value="ECO:0007669"/>
    <property type="project" value="TreeGrafter"/>
</dbReference>
<dbReference type="Gene3D" id="1.20.1280.50">
    <property type="match status" value="1"/>
</dbReference>
<dbReference type="FunFam" id="2.60.120.260:FF:000012">
    <property type="entry name" value="F-box only protein 2"/>
    <property type="match status" value="1"/>
</dbReference>
<proteinExistence type="predicted"/>
<dbReference type="InterPro" id="IPR008979">
    <property type="entry name" value="Galactose-bd-like_sf"/>
</dbReference>
<dbReference type="InterPro" id="IPR001810">
    <property type="entry name" value="F-box_dom"/>
</dbReference>
<dbReference type="InterPro" id="IPR007397">
    <property type="entry name" value="F-box-assoc_dom"/>
</dbReference>
<dbReference type="SUPFAM" id="SSF49785">
    <property type="entry name" value="Galactose-binding domain-like"/>
    <property type="match status" value="1"/>
</dbReference>
<feature type="domain" description="FBA" evidence="2">
    <location>
        <begin position="108"/>
        <end position="299"/>
    </location>
</feature>
<reference evidence="4" key="1">
    <citation type="submission" date="2025-08" db="UniProtKB">
        <authorList>
            <consortium name="RefSeq"/>
        </authorList>
    </citation>
    <scope>IDENTIFICATION</scope>
</reference>
<evidence type="ECO:0000313" key="4">
    <source>
        <dbReference type="RefSeq" id="XP_022104215.1"/>
    </source>
</evidence>
<feature type="domain" description="F-box" evidence="1">
    <location>
        <begin position="36"/>
        <end position="82"/>
    </location>
</feature>
<dbReference type="GO" id="GO:0006516">
    <property type="term" value="P:glycoprotein catabolic process"/>
    <property type="evidence" value="ECO:0007669"/>
    <property type="project" value="TreeGrafter"/>
</dbReference>
<dbReference type="PANTHER" id="PTHR12125:SF5">
    <property type="entry name" value="F-BOX DOMAIN-CONTAINING PROTEIN"/>
    <property type="match status" value="1"/>
</dbReference>
<dbReference type="SMART" id="SM01198">
    <property type="entry name" value="FBA"/>
    <property type="match status" value="1"/>
</dbReference>
<gene>
    <name evidence="4" type="primary">LOC110986562</name>
</gene>
<dbReference type="GO" id="GO:0005737">
    <property type="term" value="C:cytoplasm"/>
    <property type="evidence" value="ECO:0007669"/>
    <property type="project" value="TreeGrafter"/>
</dbReference>
<dbReference type="GO" id="GO:0061630">
    <property type="term" value="F:ubiquitin protein ligase activity"/>
    <property type="evidence" value="ECO:0007669"/>
    <property type="project" value="TreeGrafter"/>
</dbReference>
<accession>A0A8B7ZH60</accession>
<dbReference type="OrthoDB" id="1107553at2759"/>
<dbReference type="InterPro" id="IPR036047">
    <property type="entry name" value="F-box-like_dom_sf"/>
</dbReference>
<dbReference type="PANTHER" id="PTHR12125">
    <property type="entry name" value="F-BOX ONLY PROTEIN 6-LIKE PROTEIN"/>
    <property type="match status" value="1"/>
</dbReference>
<dbReference type="InterPro" id="IPR039752">
    <property type="entry name" value="F-box_only"/>
</dbReference>
<dbReference type="SMART" id="SM00256">
    <property type="entry name" value="FBOX"/>
    <property type="match status" value="1"/>
</dbReference>
<evidence type="ECO:0000259" key="2">
    <source>
        <dbReference type="PROSITE" id="PS51114"/>
    </source>
</evidence>
<dbReference type="GeneID" id="110986562"/>
<dbReference type="Gene3D" id="2.60.120.260">
    <property type="entry name" value="Galactose-binding domain-like"/>
    <property type="match status" value="1"/>
</dbReference>